<keyword evidence="1" id="KW-0812">Transmembrane</keyword>
<gene>
    <name evidence="2" type="ORF">SDC9_126798</name>
</gene>
<sequence>MEKFLMVTIGAVMLVLFLFFVYCLFSRKYSGKPVNKEFILEKIEHLYQNRDVFSKIKLYSKLIELRGLLEHQLRYYTKTEKNDSGQELSVIDYSQFPRKWQECVDYLWRIFDRRENGPYRDIDLKTLRDITQDVYDLLKT</sequence>
<keyword evidence="1" id="KW-0472">Membrane</keyword>
<feature type="transmembrane region" description="Helical" evidence="1">
    <location>
        <begin position="6"/>
        <end position="25"/>
    </location>
</feature>
<name>A0A645CS56_9ZZZZ</name>
<comment type="caution">
    <text evidence="2">The sequence shown here is derived from an EMBL/GenBank/DDBJ whole genome shotgun (WGS) entry which is preliminary data.</text>
</comment>
<proteinExistence type="predicted"/>
<reference evidence="2" key="1">
    <citation type="submission" date="2019-08" db="EMBL/GenBank/DDBJ databases">
        <authorList>
            <person name="Kucharzyk K."/>
            <person name="Murdoch R.W."/>
            <person name="Higgins S."/>
            <person name="Loffler F."/>
        </authorList>
    </citation>
    <scope>NUCLEOTIDE SEQUENCE</scope>
</reference>
<evidence type="ECO:0000256" key="1">
    <source>
        <dbReference type="SAM" id="Phobius"/>
    </source>
</evidence>
<dbReference type="EMBL" id="VSSQ01029575">
    <property type="protein sequence ID" value="MPM79757.1"/>
    <property type="molecule type" value="Genomic_DNA"/>
</dbReference>
<evidence type="ECO:0000313" key="2">
    <source>
        <dbReference type="EMBL" id="MPM79757.1"/>
    </source>
</evidence>
<accession>A0A645CS56</accession>
<keyword evidence="1" id="KW-1133">Transmembrane helix</keyword>
<dbReference type="AlphaFoldDB" id="A0A645CS56"/>
<protein>
    <submittedName>
        <fullName evidence="2">Uncharacterized protein</fullName>
    </submittedName>
</protein>
<organism evidence="2">
    <name type="scientific">bioreactor metagenome</name>
    <dbReference type="NCBI Taxonomy" id="1076179"/>
    <lineage>
        <taxon>unclassified sequences</taxon>
        <taxon>metagenomes</taxon>
        <taxon>ecological metagenomes</taxon>
    </lineage>
</organism>